<evidence type="ECO:0000313" key="1">
    <source>
        <dbReference type="EMBL" id="GAT45026.1"/>
    </source>
</evidence>
<dbReference type="Proteomes" id="UP000815677">
    <property type="component" value="Unassembled WGS sequence"/>
</dbReference>
<dbReference type="EMBL" id="DF840575">
    <property type="protein sequence ID" value="GAT45026.1"/>
    <property type="molecule type" value="Genomic_DNA"/>
</dbReference>
<evidence type="ECO:0000313" key="2">
    <source>
        <dbReference type="Proteomes" id="UP000815677"/>
    </source>
</evidence>
<sequence length="153" mass="16565">MASDASASNGGAIKSLRSLRVSQDTRSLVAGFEEGLKMALAYVVLLFLLPELLKSDASGDRPVDGPSEVFVETISCSAPPSFAADGPHRLHPRHHRILRVLWVGADHGESTRDEQLDVLDICNQSQCSPWNRAVASALARMFVPPTFCLLVLL</sequence>
<protein>
    <submittedName>
        <fullName evidence="1">Uncharacterized protein</fullName>
    </submittedName>
</protein>
<gene>
    <name evidence="1" type="ORF">MCHLO_02623</name>
</gene>
<name>A0ABQ0L589_MYCCL</name>
<reference evidence="1" key="1">
    <citation type="submission" date="2014-09" db="EMBL/GenBank/DDBJ databases">
        <title>Genome sequence of the luminous mushroom Mycena chlorophos for searching fungal bioluminescence genes.</title>
        <authorList>
            <person name="Tanaka Y."/>
            <person name="Kasuga D."/>
            <person name="Oba Y."/>
            <person name="Hase S."/>
            <person name="Sato K."/>
            <person name="Oba Y."/>
            <person name="Sakakibara Y."/>
        </authorList>
    </citation>
    <scope>NUCLEOTIDE SEQUENCE</scope>
</reference>
<proteinExistence type="predicted"/>
<accession>A0ABQ0L589</accession>
<keyword evidence="2" id="KW-1185">Reference proteome</keyword>
<organism evidence="1 2">
    <name type="scientific">Mycena chlorophos</name>
    <name type="common">Agaric fungus</name>
    <name type="synonym">Agaricus chlorophos</name>
    <dbReference type="NCBI Taxonomy" id="658473"/>
    <lineage>
        <taxon>Eukaryota</taxon>
        <taxon>Fungi</taxon>
        <taxon>Dikarya</taxon>
        <taxon>Basidiomycota</taxon>
        <taxon>Agaricomycotina</taxon>
        <taxon>Agaricomycetes</taxon>
        <taxon>Agaricomycetidae</taxon>
        <taxon>Agaricales</taxon>
        <taxon>Marasmiineae</taxon>
        <taxon>Mycenaceae</taxon>
        <taxon>Mycena</taxon>
    </lineage>
</organism>